<dbReference type="InterPro" id="IPR016024">
    <property type="entry name" value="ARM-type_fold"/>
</dbReference>
<keyword evidence="4" id="KW-0813">Transport</keyword>
<dbReference type="PANTHER" id="PTHR12363">
    <property type="entry name" value="TRANSPORTIN 3 AND IMPORTIN 13"/>
    <property type="match status" value="1"/>
</dbReference>
<dbReference type="Pfam" id="PF08389">
    <property type="entry name" value="Xpo1"/>
    <property type="match status" value="1"/>
</dbReference>
<dbReference type="InterPro" id="IPR051345">
    <property type="entry name" value="Importin_beta-like_NTR"/>
</dbReference>
<proteinExistence type="inferred from homology"/>
<protein>
    <recommendedName>
        <fullName evidence="3">Importin-13</fullName>
    </recommendedName>
</protein>
<dbReference type="SUPFAM" id="SSF48371">
    <property type="entry name" value="ARM repeat"/>
    <property type="match status" value="1"/>
</dbReference>
<keyword evidence="6" id="KW-0539">Nucleus</keyword>
<accession>A0A9P6H9Q0</accession>
<dbReference type="OrthoDB" id="2016913at2759"/>
<dbReference type="EMBL" id="WIUZ02000012">
    <property type="protein sequence ID" value="KAF9782538.1"/>
    <property type="molecule type" value="Genomic_DNA"/>
</dbReference>
<dbReference type="GO" id="GO:0005634">
    <property type="term" value="C:nucleus"/>
    <property type="evidence" value="ECO:0007669"/>
    <property type="project" value="UniProtKB-SubCell"/>
</dbReference>
<name>A0A9P6H9Q0_9AGAM</name>
<dbReference type="PANTHER" id="PTHR12363:SF33">
    <property type="entry name" value="IMPORTIN-13"/>
    <property type="match status" value="1"/>
</dbReference>
<comment type="caution">
    <text evidence="8">The sequence shown here is derived from an EMBL/GenBank/DDBJ whole genome shotgun (WGS) entry which is preliminary data.</text>
</comment>
<comment type="subcellular location">
    <subcellularLocation>
        <location evidence="1">Nucleus</location>
    </subcellularLocation>
</comment>
<evidence type="ECO:0000256" key="5">
    <source>
        <dbReference type="ARBA" id="ARBA00022737"/>
    </source>
</evidence>
<dbReference type="Pfam" id="PF18773">
    <property type="entry name" value="Importin_rep"/>
    <property type="match status" value="1"/>
</dbReference>
<dbReference type="InterPro" id="IPR040709">
    <property type="entry name" value="Importin_rep_1"/>
</dbReference>
<dbReference type="InterPro" id="IPR040520">
    <property type="entry name" value="Importin_rep_3"/>
</dbReference>
<reference evidence="8" key="2">
    <citation type="submission" date="2020-11" db="EMBL/GenBank/DDBJ databases">
        <authorList>
            <consortium name="DOE Joint Genome Institute"/>
            <person name="Kuo A."/>
            <person name="Miyauchi S."/>
            <person name="Kiss E."/>
            <person name="Drula E."/>
            <person name="Kohler A."/>
            <person name="Sanchez-Garcia M."/>
            <person name="Andreopoulos B."/>
            <person name="Barry K.W."/>
            <person name="Bonito G."/>
            <person name="Buee M."/>
            <person name="Carver A."/>
            <person name="Chen C."/>
            <person name="Cichocki N."/>
            <person name="Clum A."/>
            <person name="Culley D."/>
            <person name="Crous P.W."/>
            <person name="Fauchery L."/>
            <person name="Girlanda M."/>
            <person name="Hayes R."/>
            <person name="Keri Z."/>
            <person name="Labutti K."/>
            <person name="Lipzen A."/>
            <person name="Lombard V."/>
            <person name="Magnuson J."/>
            <person name="Maillard F."/>
            <person name="Morin E."/>
            <person name="Murat C."/>
            <person name="Nolan M."/>
            <person name="Ohm R."/>
            <person name="Pangilinan J."/>
            <person name="Pereira M."/>
            <person name="Perotto S."/>
            <person name="Peter M."/>
            <person name="Riley R."/>
            <person name="Sitrit Y."/>
            <person name="Stielow B."/>
            <person name="Szollosi G."/>
            <person name="Zifcakova L."/>
            <person name="Stursova M."/>
            <person name="Spatafora J.W."/>
            <person name="Tedersoo L."/>
            <person name="Vaario L.-M."/>
            <person name="Yamada A."/>
            <person name="Yan M."/>
            <person name="Wang P."/>
            <person name="Xu J."/>
            <person name="Bruns T."/>
            <person name="Baldrian P."/>
            <person name="Vilgalys R."/>
            <person name="Henrissat B."/>
            <person name="Grigoriev I.V."/>
            <person name="Hibbett D."/>
            <person name="Nagy L.G."/>
            <person name="Martin F.M."/>
        </authorList>
    </citation>
    <scope>NUCLEOTIDE SEQUENCE</scope>
    <source>
        <strain evidence="8">UH-Tt-Lm1</strain>
    </source>
</reference>
<evidence type="ECO:0000256" key="3">
    <source>
        <dbReference type="ARBA" id="ARBA00016020"/>
    </source>
</evidence>
<evidence type="ECO:0000259" key="7">
    <source>
        <dbReference type="Pfam" id="PF08389"/>
    </source>
</evidence>
<reference evidence="8" key="1">
    <citation type="journal article" date="2020" name="Nat. Commun.">
        <title>Large-scale genome sequencing of mycorrhizal fungi provides insights into the early evolution of symbiotic traits.</title>
        <authorList>
            <person name="Miyauchi S."/>
            <person name="Kiss E."/>
            <person name="Kuo A."/>
            <person name="Drula E."/>
            <person name="Kohler A."/>
            <person name="Sanchez-Garcia M."/>
            <person name="Morin E."/>
            <person name="Andreopoulos B."/>
            <person name="Barry K.W."/>
            <person name="Bonito G."/>
            <person name="Buee M."/>
            <person name="Carver A."/>
            <person name="Chen C."/>
            <person name="Cichocki N."/>
            <person name="Clum A."/>
            <person name="Culley D."/>
            <person name="Crous P.W."/>
            <person name="Fauchery L."/>
            <person name="Girlanda M."/>
            <person name="Hayes R.D."/>
            <person name="Keri Z."/>
            <person name="LaButti K."/>
            <person name="Lipzen A."/>
            <person name="Lombard V."/>
            <person name="Magnuson J."/>
            <person name="Maillard F."/>
            <person name="Murat C."/>
            <person name="Nolan M."/>
            <person name="Ohm R.A."/>
            <person name="Pangilinan J."/>
            <person name="Pereira M.F."/>
            <person name="Perotto S."/>
            <person name="Peter M."/>
            <person name="Pfister S."/>
            <person name="Riley R."/>
            <person name="Sitrit Y."/>
            <person name="Stielow J.B."/>
            <person name="Szollosi G."/>
            <person name="Zifcakova L."/>
            <person name="Stursova M."/>
            <person name="Spatafora J.W."/>
            <person name="Tedersoo L."/>
            <person name="Vaario L.M."/>
            <person name="Yamada A."/>
            <person name="Yan M."/>
            <person name="Wang P."/>
            <person name="Xu J."/>
            <person name="Bruns T."/>
            <person name="Baldrian P."/>
            <person name="Vilgalys R."/>
            <person name="Dunand C."/>
            <person name="Henrissat B."/>
            <person name="Grigoriev I.V."/>
            <person name="Hibbett D."/>
            <person name="Nagy L.G."/>
            <person name="Martin F.M."/>
        </authorList>
    </citation>
    <scope>NUCLEOTIDE SEQUENCE</scope>
    <source>
        <strain evidence="8">UH-Tt-Lm1</strain>
    </source>
</reference>
<sequence length="1008" mass="110653">MDGRGVVPTLSSGDVDTAAQLILQAYSPTMNLSVEDQRRLQVELFEVQKRPEAWGLVIPFLQHPDPNVQFFGAHTIQVKITRDWHVFQALGDLLRLRDLVLDLATYSMLAGQGRSVLRKLFVAITAIALKLSVNRPLAWQNWIVFCINHFSERNISTGNILDFLAIVAEEAETTELLPNQKSALKESISDAVPVVMQAVMSTIEQLSRLPSQQFESALRCFAAWMPSIPASDITPAIPALISLLEPSSGPPPVFNESLFVPASDALQELMTHPPFYDGSGSKSLTEPLLILIEKWGGIIIGGSIQRGFVDPVSHSFCKLLVALGEQSTSYFATNITSRATVSPSGLTKSYLVQAYLRLLLSYTGLPGYAGLDEDESEMTLAFWYLFQESLWTADYHPDFDEDGTGPSGLEGEQATVTQALYLELVQVLRRKVVWPSDSSWPKDQCEKFQVYRRDIGDTLINAYYILRSDLTNYYVGDVIERLQAGPDQRGWDEIEATLHCLMSIQEASPIEDHAELGRLFSTEVLGLFPRSGSPRVRRTAVVLIGSYASWFTTQPQGAINSPSLLMNSIQYVAEALSEPSLCLSAANALRSLCDANRTALAPHLHAFGTLHASLVNIPDTERSKVLQSISSVIQALPPDDEIVPVEVGTIVNPIVTRLFEALHMSPRLPEDARHLAIQQLQALTGVAKGLTRVSDSLLAIDDSAEALEETERLGRAREDARMTGLRDLLMQAITLTVELWSTDASVGDTLSEFIKAMTSLPSDMTLISLPSGPLLKTVCLAARKQLTGAWLSLVSMLVIQLDPPSLLPPRFKTTNEGAQVVISHILPGLLQDSLIFLGRPGVMEENPDVVQGFFSCMESFANHFVASFYHLPPELFNSLMQCSIASLGLQERYSMVSGCGFISAILNKTSSQDELSEARSTLTSNFGRGIMRGILCGLAGVAPRSVIQNLITLLVSLLTRVPGDSRIWARDVLFGSDFVQCKADGGTKEKFLTALTQLSVHHLLWNLN</sequence>
<dbReference type="Proteomes" id="UP000736335">
    <property type="component" value="Unassembled WGS sequence"/>
</dbReference>
<evidence type="ECO:0000256" key="6">
    <source>
        <dbReference type="ARBA" id="ARBA00023242"/>
    </source>
</evidence>
<evidence type="ECO:0000256" key="2">
    <source>
        <dbReference type="ARBA" id="ARBA00007991"/>
    </source>
</evidence>
<keyword evidence="5" id="KW-0677">Repeat</keyword>
<dbReference type="Pfam" id="PF18806">
    <property type="entry name" value="Importin_rep_3"/>
    <property type="match status" value="1"/>
</dbReference>
<evidence type="ECO:0000256" key="1">
    <source>
        <dbReference type="ARBA" id="ARBA00004123"/>
    </source>
</evidence>
<comment type="similarity">
    <text evidence="2">Belongs to the importin beta family.</text>
</comment>
<dbReference type="InterPro" id="IPR013598">
    <property type="entry name" value="Exportin-1/Importin-b-like"/>
</dbReference>
<feature type="domain" description="Exportin-1/Importin-beta-like" evidence="7">
    <location>
        <begin position="116"/>
        <end position="244"/>
    </location>
</feature>
<gene>
    <name evidence="8" type="ORF">BJ322DRAFT_1111398</name>
</gene>
<evidence type="ECO:0000313" key="9">
    <source>
        <dbReference type="Proteomes" id="UP000736335"/>
    </source>
</evidence>
<organism evidence="8 9">
    <name type="scientific">Thelephora terrestris</name>
    <dbReference type="NCBI Taxonomy" id="56493"/>
    <lineage>
        <taxon>Eukaryota</taxon>
        <taxon>Fungi</taxon>
        <taxon>Dikarya</taxon>
        <taxon>Basidiomycota</taxon>
        <taxon>Agaricomycotina</taxon>
        <taxon>Agaricomycetes</taxon>
        <taxon>Thelephorales</taxon>
        <taxon>Thelephoraceae</taxon>
        <taxon>Thelephora</taxon>
    </lineage>
</organism>
<evidence type="ECO:0000313" key="8">
    <source>
        <dbReference type="EMBL" id="KAF9782538.1"/>
    </source>
</evidence>
<dbReference type="Gene3D" id="1.25.10.10">
    <property type="entry name" value="Leucine-rich Repeat Variant"/>
    <property type="match status" value="1"/>
</dbReference>
<dbReference type="GO" id="GO:0005737">
    <property type="term" value="C:cytoplasm"/>
    <property type="evidence" value="ECO:0007669"/>
    <property type="project" value="TreeGrafter"/>
</dbReference>
<evidence type="ECO:0000256" key="4">
    <source>
        <dbReference type="ARBA" id="ARBA00022448"/>
    </source>
</evidence>
<dbReference type="AlphaFoldDB" id="A0A9P6H9Q0"/>
<dbReference type="GO" id="GO:0006606">
    <property type="term" value="P:protein import into nucleus"/>
    <property type="evidence" value="ECO:0007669"/>
    <property type="project" value="TreeGrafter"/>
</dbReference>
<keyword evidence="9" id="KW-1185">Reference proteome</keyword>
<dbReference type="InterPro" id="IPR011989">
    <property type="entry name" value="ARM-like"/>
</dbReference>